<evidence type="ECO:0000256" key="1">
    <source>
        <dbReference type="SAM" id="SignalP"/>
    </source>
</evidence>
<gene>
    <name evidence="2" type="ORF">E8E13_009501</name>
</gene>
<sequence>MLFTSILPPLLALLTTQSTLSTALAFPDTNEKDRKDHSKICSALLSTKFKTSSTTRRYYLTKTELSPYPSPSTSYIVTTSAFPYTTTYTSVGTSYVPVTQMYTVITVKATKTNREIFTKETKVPVTRMEVETKTACSKV</sequence>
<dbReference type="Proteomes" id="UP000801428">
    <property type="component" value="Unassembled WGS sequence"/>
</dbReference>
<dbReference type="EMBL" id="SWKU01000008">
    <property type="protein sequence ID" value="KAF3004337.1"/>
    <property type="molecule type" value="Genomic_DNA"/>
</dbReference>
<protein>
    <submittedName>
        <fullName evidence="2">Uncharacterized protein</fullName>
    </submittedName>
</protein>
<reference evidence="2" key="1">
    <citation type="submission" date="2019-04" db="EMBL/GenBank/DDBJ databases">
        <title>Sequencing of skin fungus with MAO and IRED activity.</title>
        <authorList>
            <person name="Marsaioli A.J."/>
            <person name="Bonatto J.M.C."/>
            <person name="Reis Junior O."/>
        </authorList>
    </citation>
    <scope>NUCLEOTIDE SEQUENCE</scope>
    <source>
        <strain evidence="2">30M1</strain>
    </source>
</reference>
<proteinExistence type="predicted"/>
<keyword evidence="1" id="KW-0732">Signal</keyword>
<dbReference type="AlphaFoldDB" id="A0A9P4THE8"/>
<evidence type="ECO:0000313" key="2">
    <source>
        <dbReference type="EMBL" id="KAF3004337.1"/>
    </source>
</evidence>
<name>A0A9P4THE8_CURKU</name>
<feature type="chain" id="PRO_5040198031" evidence="1">
    <location>
        <begin position="26"/>
        <end position="139"/>
    </location>
</feature>
<comment type="caution">
    <text evidence="2">The sequence shown here is derived from an EMBL/GenBank/DDBJ whole genome shotgun (WGS) entry which is preliminary data.</text>
</comment>
<keyword evidence="3" id="KW-1185">Reference proteome</keyword>
<organism evidence="2 3">
    <name type="scientific">Curvularia kusanoi</name>
    <name type="common">Cochliobolus kusanoi</name>
    <dbReference type="NCBI Taxonomy" id="90978"/>
    <lineage>
        <taxon>Eukaryota</taxon>
        <taxon>Fungi</taxon>
        <taxon>Dikarya</taxon>
        <taxon>Ascomycota</taxon>
        <taxon>Pezizomycotina</taxon>
        <taxon>Dothideomycetes</taxon>
        <taxon>Pleosporomycetidae</taxon>
        <taxon>Pleosporales</taxon>
        <taxon>Pleosporineae</taxon>
        <taxon>Pleosporaceae</taxon>
        <taxon>Curvularia</taxon>
    </lineage>
</organism>
<feature type="signal peptide" evidence="1">
    <location>
        <begin position="1"/>
        <end position="25"/>
    </location>
</feature>
<accession>A0A9P4THE8</accession>
<evidence type="ECO:0000313" key="3">
    <source>
        <dbReference type="Proteomes" id="UP000801428"/>
    </source>
</evidence>